<organism evidence="2 3">
    <name type="scientific">Aurantiacibacter zhengii</name>
    <dbReference type="NCBI Taxonomy" id="2307003"/>
    <lineage>
        <taxon>Bacteria</taxon>
        <taxon>Pseudomonadati</taxon>
        <taxon>Pseudomonadota</taxon>
        <taxon>Alphaproteobacteria</taxon>
        <taxon>Sphingomonadales</taxon>
        <taxon>Erythrobacteraceae</taxon>
        <taxon>Aurantiacibacter</taxon>
    </lineage>
</organism>
<dbReference type="OrthoDB" id="7393710at2"/>
<evidence type="ECO:0008006" key="4">
    <source>
        <dbReference type="Google" id="ProtNLM"/>
    </source>
</evidence>
<feature type="chain" id="PRO_5019195450" description="DUF4214 domain-containing protein" evidence="1">
    <location>
        <begin position="36"/>
        <end position="2059"/>
    </location>
</feature>
<feature type="signal peptide" evidence="1">
    <location>
        <begin position="1"/>
        <end position="35"/>
    </location>
</feature>
<reference evidence="2 3" key="1">
    <citation type="submission" date="2018-08" db="EMBL/GenBank/DDBJ databases">
        <title>Erythrobacter zhengii sp.nov., a bacterium isolated from deep-sea sediment.</title>
        <authorList>
            <person name="Fang C."/>
            <person name="Wu Y.-H."/>
            <person name="Sun C."/>
            <person name="Wang H."/>
            <person name="Cheng H."/>
            <person name="Meng F.-X."/>
            <person name="Wang C.-S."/>
            <person name="Xu X.-W."/>
        </authorList>
    </citation>
    <scope>NUCLEOTIDE SEQUENCE [LARGE SCALE GENOMIC DNA]</scope>
    <source>
        <strain evidence="2 3">V18</strain>
    </source>
</reference>
<evidence type="ECO:0000256" key="1">
    <source>
        <dbReference type="SAM" id="SignalP"/>
    </source>
</evidence>
<dbReference type="EMBL" id="QXFL01000002">
    <property type="protein sequence ID" value="RIV87705.1"/>
    <property type="molecule type" value="Genomic_DNA"/>
</dbReference>
<dbReference type="InterPro" id="IPR018247">
    <property type="entry name" value="EF_Hand_1_Ca_BS"/>
</dbReference>
<dbReference type="Proteomes" id="UP000286576">
    <property type="component" value="Unassembled WGS sequence"/>
</dbReference>
<evidence type="ECO:0000313" key="2">
    <source>
        <dbReference type="EMBL" id="RIV87705.1"/>
    </source>
</evidence>
<keyword evidence="3" id="KW-1185">Reference proteome</keyword>
<proteinExistence type="predicted"/>
<comment type="caution">
    <text evidence="2">The sequence shown here is derived from an EMBL/GenBank/DDBJ whole genome shotgun (WGS) entry which is preliminary data.</text>
</comment>
<sequence length="2059" mass="208907">MTHTTNRNRPARSRRFAALLLSASGVALSVAPASAQEVIFSDNGTTAVAVGQRTTQLDGVTQVRLASGVMLSFVDRAEYTIESDGTVDLHAGSVTVAGAEGAAGIVRMPDGVQGTVTGAGSAASFRVGEDGQSAGHTLTGAVTVARGRNERSFGAGEHWASAGDSGLRMAVSSGVQATPSATNRTGPVRVAQLDTGGPVAAAQNGLPVSLGDALAAAGASSDILGAARSVEAAAANPDIATFPSGDLALLVAAAGQLEGVYGGTPFPQAQADIIRTYLEFLANGGSGANFLTSYAGFVSQYLNLLRSGARPSSFDAARVGDINAFLAYRSRLGLLGQLAEQDQVLVDAYLAFLAGGGNANAFTGQFTDLVEAYFAFVRNGGDPADFTGASAQVVEEYIAFLDDSGLLAQLSASNRALLAAYLANGGLGFVREYRSALDDYFAFLAGGNLPSDFSAQDAATLQAYLEALQAAGLLGTLPAAQADFFADYLAFVQAGGNPDAYAGLNANIFAGYVTQLQAYYDYLLNGGVPSDYSALTQQQIAAYVAALEAAGATGAFLPDLGAFYTAYAQYLASGGNPDIYTGLPVLNLPVFADALNAYANFLAAGGLPSDFTATELEVLANYLAALDQSGQLENLLGANAGLLNGYFAFLAGGGNPDLFAGLPVYADYVGALQTYFAFLDNGGLPGDYTALTQQQIQAYLSALASAGGLSQQLGNLGTFYTQYFAFLSAGGNPNEFAGLPLYDTYASALQAYFEFLAGGGLPADYTALTQQQITAYLAALNAAGGFNLQIGGDAAAFYASYFAYLQGGGSAGGFAGLPIYANYVTALNAYFAFLAGGGLPGDYTALDQATIEAYLAALAQVQGGFGSFAGLNDFFDGYYAFIQAGGDPAEFGGIPVYADYLSAIAQFYAFLANGGLPSEYTALTQNQVEAYLAALSGAGLLAGNFQGEAFTFLNDYLAFLAAGGVPDQFGGLQNGTAPQLAGINAWVFGTDALRTNTATDADIDADGRITRVELKSQAGNQTFDYSSRTADLREFGRIGNAVAWSRYYVGTGQNGTNVSEHLLVGTPATNMPTSGIVSYNLVGGTAPNDRRGVAGSTAYFTGELAVAFGGGVPLVGLNFDVLTGSEGYRVQTTGGAANPLSGGMGVNGSGQFENQNLAITSLTASTCNGYCQAQVFGGLFGAGASAAGFTYNIFDQAANNAMQGVAVFGTGGTPITGLGTSPAPVTTTLQNQSIAFANKLIGDDVHTLSKVTYNADGIPIGYEASLDPNEALTSGNMVLADTGTAGNGVLAWTRWSDGTPGGNWYNQTLVPVGPNGGYHVIAGAPLSNMPASGAVAYDLIGFTMPTRHDESTSTGSVSGGAAVVFGVSPVVALDLNIISGPDSFNLYTAGKLTDPTQSTLAINPFDGMFHTLGIVNGFRGSDNAVFVDSASAFCGSTCTGFVEGFLAGDGASHMGLSYSIRSNNIPNTFIDGTAAFAKGDAIDLGGGSTADDVALGANGLMFTYMQNAARTVGFASDPTVRDSLLTAATNSASVGRVRSFAINGSTSDFAVEGGTLDNAVGWARYLAPDDGSVTYDRLATNGNRLTAQRLDDSHYLLWGTPVTNRPTAGEITYDLHYATSVTSSLASKADILGTFTGSLLVNFATMQVGIDAQVSFEGASYAFDPSSRLGLTSNGTFSGNINTPTGGVAATSINGFLAGEGAGYAGLDYLISIPGSSLRGSAVFAAQSGDTGGNTGGGPTTSDFTGTRDGIVYYTYLDGSLASGFGGSADLVNGGLTKFTSILGTVDVASASVVEAGDVGDMAWARWTNGTVETRTVVGNFDTVLGGNEGYHVMAGTPTVNLPSGTIAYELIGGTSPTDNRGSAPGTLTGDLAIDFASLGVGYDLSMEVGGMGWAVSTTGGAANPSASQFAISIGSAGWTFGGTFTSTNNTVTATGGACAGSCIVNVSGTLYGANADYAALAMNVTDASAQNGTIGASGLAIFGQEGAANTSPAAGSTDAAAMSWARWSVPATGSIVPGGNGAGSPPIAPGLNALANSGIQFSAAQMERLNAYLASQID</sequence>
<evidence type="ECO:0000313" key="3">
    <source>
        <dbReference type="Proteomes" id="UP000286576"/>
    </source>
</evidence>
<accession>A0A418NUX4</accession>
<keyword evidence="1" id="KW-0732">Signal</keyword>
<dbReference type="PROSITE" id="PS00018">
    <property type="entry name" value="EF_HAND_1"/>
    <property type="match status" value="1"/>
</dbReference>
<dbReference type="RefSeq" id="WP_119585391.1">
    <property type="nucleotide sequence ID" value="NZ_CAWODQ010000012.1"/>
</dbReference>
<protein>
    <recommendedName>
        <fullName evidence="4">DUF4214 domain-containing protein</fullName>
    </recommendedName>
</protein>
<gene>
    <name evidence="2" type="ORF">D2V07_05035</name>
</gene>
<name>A0A418NUX4_9SPHN</name>